<feature type="signal peptide" evidence="2">
    <location>
        <begin position="1"/>
        <end position="24"/>
    </location>
</feature>
<dbReference type="PROSITE" id="PS51318">
    <property type="entry name" value="TAT"/>
    <property type="match status" value="1"/>
</dbReference>
<dbReference type="Gene3D" id="2.60.40.1890">
    <property type="entry name" value="PCu(A)C copper chaperone"/>
    <property type="match status" value="1"/>
</dbReference>
<evidence type="ECO:0000256" key="2">
    <source>
        <dbReference type="SAM" id="SignalP"/>
    </source>
</evidence>
<dbReference type="EMBL" id="LIAE01009106">
    <property type="protein sequence ID" value="PAV71216.1"/>
    <property type="molecule type" value="Genomic_DNA"/>
</dbReference>
<reference evidence="3 4" key="1">
    <citation type="journal article" date="2017" name="Curr. Biol.">
        <title>Genome architecture and evolution of a unichromosomal asexual nematode.</title>
        <authorList>
            <person name="Fradin H."/>
            <person name="Zegar C."/>
            <person name="Gutwein M."/>
            <person name="Lucas J."/>
            <person name="Kovtun M."/>
            <person name="Corcoran D."/>
            <person name="Baugh L.R."/>
            <person name="Kiontke K."/>
            <person name="Gunsalus K."/>
            <person name="Fitch D.H."/>
            <person name="Piano F."/>
        </authorList>
    </citation>
    <scope>NUCLEOTIDE SEQUENCE [LARGE SCALE GENOMIC DNA]</scope>
    <source>
        <strain evidence="3">PF1309</strain>
    </source>
</reference>
<dbReference type="PANTHER" id="PTHR36302">
    <property type="entry name" value="BLR7088 PROTEIN"/>
    <property type="match status" value="1"/>
</dbReference>
<proteinExistence type="predicted"/>
<sequence length="311" mass="32499">MDMRRREALRAMVLAGVMAAGLSGCGGPDRVTADDAWIRLPAAPGRPGAAYFTLHGGRSDATLIDVSADVAVRAEIHESMSGAGGMAGMKPLASVAVPAGAKVVFAPGGKHVMLFDINPRAKPGKIFNLTLNFANGGRMYVPATIADVAADPHDDVIVDDDPHRRAGVGDGAGDSHIGAAGGGIARGVIVDEDDRRRAQVHRAADHFADVDGGLIDRAFAHHLVADQHVAGVEVEDAEAFDDVMRHVGAQIVEQGLPIAEHGALGDLRLQQPDRDGVRDLDRRRSAVADAGHAGERFRIGGQQPTDPAEFA</sequence>
<dbReference type="InterPro" id="IPR007410">
    <property type="entry name" value="LpqE-like"/>
</dbReference>
<dbReference type="InterPro" id="IPR036182">
    <property type="entry name" value="PCuAC_sf"/>
</dbReference>
<dbReference type="PROSITE" id="PS51257">
    <property type="entry name" value="PROKAR_LIPOPROTEIN"/>
    <property type="match status" value="1"/>
</dbReference>
<evidence type="ECO:0000313" key="4">
    <source>
        <dbReference type="Proteomes" id="UP000218231"/>
    </source>
</evidence>
<accession>A0A2A2KB33</accession>
<evidence type="ECO:0008006" key="5">
    <source>
        <dbReference type="Google" id="ProtNLM"/>
    </source>
</evidence>
<evidence type="ECO:0000256" key="1">
    <source>
        <dbReference type="SAM" id="MobiDB-lite"/>
    </source>
</evidence>
<gene>
    <name evidence="3" type="ORF">WR25_27074</name>
</gene>
<evidence type="ECO:0000313" key="3">
    <source>
        <dbReference type="EMBL" id="PAV71216.1"/>
    </source>
</evidence>
<keyword evidence="2" id="KW-0732">Signal</keyword>
<dbReference type="AlphaFoldDB" id="A0A2A2KB33"/>
<dbReference type="InterPro" id="IPR006311">
    <property type="entry name" value="TAT_signal"/>
</dbReference>
<feature type="chain" id="PRO_5012719742" description="Copper chaperone PCu(A)C" evidence="2">
    <location>
        <begin position="25"/>
        <end position="311"/>
    </location>
</feature>
<comment type="caution">
    <text evidence="3">The sequence shown here is derived from an EMBL/GenBank/DDBJ whole genome shotgun (WGS) entry which is preliminary data.</text>
</comment>
<dbReference type="InterPro" id="IPR058248">
    <property type="entry name" value="Lxx211020-like"/>
</dbReference>
<keyword evidence="4" id="KW-1185">Reference proteome</keyword>
<dbReference type="Pfam" id="PF04314">
    <property type="entry name" value="PCuAC"/>
    <property type="match status" value="1"/>
</dbReference>
<name>A0A2A2KB33_9BILA</name>
<dbReference type="Proteomes" id="UP000218231">
    <property type="component" value="Unassembled WGS sequence"/>
</dbReference>
<protein>
    <recommendedName>
        <fullName evidence="5">Copper chaperone PCu(A)C</fullName>
    </recommendedName>
</protein>
<organism evidence="3 4">
    <name type="scientific">Diploscapter pachys</name>
    <dbReference type="NCBI Taxonomy" id="2018661"/>
    <lineage>
        <taxon>Eukaryota</taxon>
        <taxon>Metazoa</taxon>
        <taxon>Ecdysozoa</taxon>
        <taxon>Nematoda</taxon>
        <taxon>Chromadorea</taxon>
        <taxon>Rhabditida</taxon>
        <taxon>Rhabditina</taxon>
        <taxon>Rhabditomorpha</taxon>
        <taxon>Rhabditoidea</taxon>
        <taxon>Rhabditidae</taxon>
        <taxon>Diploscapter</taxon>
    </lineage>
</organism>
<dbReference type="PANTHER" id="PTHR36302:SF1">
    <property type="entry name" value="COPPER CHAPERONE PCU(A)C"/>
    <property type="match status" value="1"/>
</dbReference>
<feature type="region of interest" description="Disordered" evidence="1">
    <location>
        <begin position="274"/>
        <end position="311"/>
    </location>
</feature>
<dbReference type="SUPFAM" id="SSF110087">
    <property type="entry name" value="DR1885-like metal-binding protein"/>
    <property type="match status" value="1"/>
</dbReference>
<feature type="compositionally biased region" description="Basic and acidic residues" evidence="1">
    <location>
        <begin position="274"/>
        <end position="298"/>
    </location>
</feature>